<name>A0A1I4MVL0_9FIRM</name>
<evidence type="ECO:0000313" key="2">
    <source>
        <dbReference type="Proteomes" id="UP000199006"/>
    </source>
</evidence>
<reference evidence="1 2" key="1">
    <citation type="submission" date="2016-10" db="EMBL/GenBank/DDBJ databases">
        <authorList>
            <person name="de Groot N.N."/>
        </authorList>
    </citation>
    <scope>NUCLEOTIDE SEQUENCE [LARGE SCALE GENOMIC DNA]</scope>
    <source>
        <strain evidence="1 2">ATCC 51327</strain>
    </source>
</reference>
<proteinExistence type="predicted"/>
<dbReference type="AlphaFoldDB" id="A0A1I4MVL0"/>
<dbReference type="Proteomes" id="UP000199006">
    <property type="component" value="Unassembled WGS sequence"/>
</dbReference>
<dbReference type="OrthoDB" id="1305549at2"/>
<accession>A0A1I4MVL0</accession>
<organism evidence="1 2">
    <name type="scientific">Halanaerobium salsuginis</name>
    <dbReference type="NCBI Taxonomy" id="29563"/>
    <lineage>
        <taxon>Bacteria</taxon>
        <taxon>Bacillati</taxon>
        <taxon>Bacillota</taxon>
        <taxon>Clostridia</taxon>
        <taxon>Halanaerobiales</taxon>
        <taxon>Halanaerobiaceae</taxon>
        <taxon>Halanaerobium</taxon>
    </lineage>
</organism>
<gene>
    <name evidence="1" type="ORF">SAMN02983006_02725</name>
</gene>
<keyword evidence="2" id="KW-1185">Reference proteome</keyword>
<protein>
    <submittedName>
        <fullName evidence="1">Uncharacterized protein</fullName>
    </submittedName>
</protein>
<evidence type="ECO:0000313" key="1">
    <source>
        <dbReference type="EMBL" id="SFM07238.1"/>
    </source>
</evidence>
<dbReference type="STRING" id="29563.SAMN02983006_02725"/>
<dbReference type="EMBL" id="FOTI01000060">
    <property type="protein sequence ID" value="SFM07238.1"/>
    <property type="molecule type" value="Genomic_DNA"/>
</dbReference>
<dbReference type="RefSeq" id="WP_089862715.1">
    <property type="nucleotide sequence ID" value="NZ_FOTI01000060.1"/>
</dbReference>
<sequence>MNIKPLYSSLFYSVMDDEYISLDIINSRPLENLLEELLKDDFINKYFDLDLLIMVIQRELSNMDDNKDNITKNDCVNLIKHIKDTLELNKEDHYIVTPIPKSNCSEIINFDRYTFLPKKLTREDKIKYISETCGLSYEETIDFAQHTEKSRSPDFFKHCIFLLKFNNQTQKISYNALRNIKFSIYALRAFYNSYIQDIEQDNSLNLSALTLSSEIESSNSHIAIYSNEKWRLSHRPLHFEVDCNFSFDWLLNNDIQNDFVEYMNNIVFVENYNEFNESFLNALITYNKALEQKKNGEHTLSVLLLLITAESLITVNQNEKRLRLSALLPRVASLEDYSNTKGSKKISELYTYRNEFVHAGKELDSTQNKLKNDKPKSIDILKKYVARLITNYSLYKSNLNDDSDQKLITSWRKYLNDIFNSIIFGQ</sequence>